<dbReference type="PANTHER" id="PTHR32303:SF4">
    <property type="entry name" value="QUINOPROTEIN GLUCOSE DEHYDROGENASE"/>
    <property type="match status" value="1"/>
</dbReference>
<comment type="cofactor">
    <cofactor evidence="1">
        <name>pyrroloquinoline quinone</name>
        <dbReference type="ChEBI" id="CHEBI:58442"/>
    </cofactor>
</comment>
<protein>
    <submittedName>
        <fullName evidence="5">Quinoprotein glucose dehydrogenase</fullName>
    </submittedName>
</protein>
<dbReference type="InterPro" id="IPR017511">
    <property type="entry name" value="PQQ_mDH"/>
</dbReference>
<dbReference type="RefSeq" id="WP_245706044.1">
    <property type="nucleotide sequence ID" value="NZ_FNFO01000004.1"/>
</dbReference>
<evidence type="ECO:0000313" key="6">
    <source>
        <dbReference type="Proteomes" id="UP000198510"/>
    </source>
</evidence>
<evidence type="ECO:0000259" key="4">
    <source>
        <dbReference type="Pfam" id="PF01011"/>
    </source>
</evidence>
<dbReference type="SUPFAM" id="SSF50998">
    <property type="entry name" value="Quinoprotein alcohol dehydrogenase-like"/>
    <property type="match status" value="1"/>
</dbReference>
<sequence>MHKLLLGGSLLFLLAACQPPQLRTERLPDPYRTWQVAGGDQGATRYSALTQLNQDNVAQLEVAWTYRTGDAREKNRSTIECNPIVVEGVLYATSPRLKVVALDAATGQERWRFDPFGGKDDPEWASIKGANRGVTYWQEGDERRILFTAGPTLFALDAATGQLVESFGKGGKVDLREGLDRDTAHVDVWASSPGGVYQNLYILGPSVNDHSIDRVPGHVRAYDVRTGTIAWTFHTIPQPGEPGYETWPPDAWQQVGGVNAWSGLTLDPETGIVYLATGSPAADFYGADRRGNNLYGNSVLALNASDGSYVWHYQVVHHDLWDRDLPCPPMLIDVEKDGNPIAAVAQLTKQGFVFVLDRATGQPLWQVEERPVPPSRMPGEWASATQPYPTHPEPFVRQGFADSLVTDLSPEAHAAVAKRLEKLRYGHLFLPADTQATVVFPGLVGGSNWSGGAYDPETGWLYVNANEVPYLLQLVPEERPDATLDYRFTGHNRFLDPEGYPAVKPPWGTLNAIDLKSGKIVWKVPLGEFETLTQRGVPPTGTLNLGGSLVTAGGLVFIGSTMDERFRAFDKQTGKVLWEAKLPAGGYAAPATYEVNGRQYVVIAAGGGGNPQTPSGDAYVAFALPE</sequence>
<evidence type="ECO:0000256" key="1">
    <source>
        <dbReference type="ARBA" id="ARBA00001931"/>
    </source>
</evidence>
<dbReference type="GO" id="GO:0016020">
    <property type="term" value="C:membrane"/>
    <property type="evidence" value="ECO:0007669"/>
    <property type="project" value="InterPro"/>
</dbReference>
<dbReference type="Pfam" id="PF01011">
    <property type="entry name" value="PQQ"/>
    <property type="match status" value="1"/>
</dbReference>
<keyword evidence="3" id="KW-0560">Oxidoreductase</keyword>
<dbReference type="Gene3D" id="2.140.10.10">
    <property type="entry name" value="Quinoprotein alcohol dehydrogenase-like superfamily"/>
    <property type="match status" value="2"/>
</dbReference>
<dbReference type="GO" id="GO:0048038">
    <property type="term" value="F:quinone binding"/>
    <property type="evidence" value="ECO:0007669"/>
    <property type="project" value="InterPro"/>
</dbReference>
<comment type="similarity">
    <text evidence="2">Belongs to the bacterial PQQ dehydrogenase family.</text>
</comment>
<dbReference type="SMART" id="SM00564">
    <property type="entry name" value="PQQ"/>
    <property type="match status" value="6"/>
</dbReference>
<dbReference type="PROSITE" id="PS51257">
    <property type="entry name" value="PROKAR_LIPOPROTEIN"/>
    <property type="match status" value="1"/>
</dbReference>
<feature type="domain" description="Pyrrolo-quinoline quinone repeat" evidence="4">
    <location>
        <begin position="34"/>
        <end position="601"/>
    </location>
</feature>
<accession>A0A1G9HBS9</accession>
<dbReference type="InterPro" id="IPR011047">
    <property type="entry name" value="Quinoprotein_ADH-like_sf"/>
</dbReference>
<evidence type="ECO:0000313" key="5">
    <source>
        <dbReference type="EMBL" id="SDL10478.1"/>
    </source>
</evidence>
<gene>
    <name evidence="5" type="ORF">SAMN05421823_104387</name>
</gene>
<dbReference type="Proteomes" id="UP000198510">
    <property type="component" value="Unassembled WGS sequence"/>
</dbReference>
<evidence type="ECO:0000256" key="2">
    <source>
        <dbReference type="ARBA" id="ARBA00008156"/>
    </source>
</evidence>
<reference evidence="5 6" key="1">
    <citation type="submission" date="2016-10" db="EMBL/GenBank/DDBJ databases">
        <authorList>
            <person name="de Groot N.N."/>
        </authorList>
    </citation>
    <scope>NUCLEOTIDE SEQUENCE [LARGE SCALE GENOMIC DNA]</scope>
    <source>
        <strain evidence="5 6">DSM 25186</strain>
    </source>
</reference>
<dbReference type="CDD" id="cd10280">
    <property type="entry name" value="PQQ_mGDH"/>
    <property type="match status" value="1"/>
</dbReference>
<name>A0A1G9HBS9_9BACT</name>
<organism evidence="5 6">
    <name type="scientific">Catalinimonas alkaloidigena</name>
    <dbReference type="NCBI Taxonomy" id="1075417"/>
    <lineage>
        <taxon>Bacteria</taxon>
        <taxon>Pseudomonadati</taxon>
        <taxon>Bacteroidota</taxon>
        <taxon>Cytophagia</taxon>
        <taxon>Cytophagales</taxon>
        <taxon>Catalimonadaceae</taxon>
        <taxon>Catalinimonas</taxon>
    </lineage>
</organism>
<dbReference type="PANTHER" id="PTHR32303">
    <property type="entry name" value="QUINOPROTEIN ALCOHOL DEHYDROGENASE (CYTOCHROME C)"/>
    <property type="match status" value="1"/>
</dbReference>
<dbReference type="GO" id="GO:0016614">
    <property type="term" value="F:oxidoreductase activity, acting on CH-OH group of donors"/>
    <property type="evidence" value="ECO:0007669"/>
    <property type="project" value="InterPro"/>
</dbReference>
<dbReference type="AlphaFoldDB" id="A0A1G9HBS9"/>
<keyword evidence="6" id="KW-1185">Reference proteome</keyword>
<dbReference type="STRING" id="1075417.SAMN05421823_104387"/>
<dbReference type="InterPro" id="IPR018391">
    <property type="entry name" value="PQQ_b-propeller_rpt"/>
</dbReference>
<evidence type="ECO:0000256" key="3">
    <source>
        <dbReference type="ARBA" id="ARBA00023002"/>
    </source>
</evidence>
<dbReference type="InterPro" id="IPR002372">
    <property type="entry name" value="PQQ_rpt_dom"/>
</dbReference>
<dbReference type="EMBL" id="FNFO01000004">
    <property type="protein sequence ID" value="SDL10478.1"/>
    <property type="molecule type" value="Genomic_DNA"/>
</dbReference>
<proteinExistence type="inferred from homology"/>